<proteinExistence type="predicted"/>
<organism evidence="3 4">
    <name type="scientific">Prevotella vespertina</name>
    <dbReference type="NCBI Taxonomy" id="2608404"/>
    <lineage>
        <taxon>Bacteria</taxon>
        <taxon>Pseudomonadati</taxon>
        <taxon>Bacteroidota</taxon>
        <taxon>Bacteroidia</taxon>
        <taxon>Bacteroidales</taxon>
        <taxon>Prevotellaceae</taxon>
        <taxon>Prevotella</taxon>
    </lineage>
</organism>
<protein>
    <submittedName>
        <fullName evidence="3">DUF2059 domain-containing protein</fullName>
    </submittedName>
</protein>
<evidence type="ECO:0000256" key="1">
    <source>
        <dbReference type="SAM" id="SignalP"/>
    </source>
</evidence>
<feature type="domain" description="DUF2059" evidence="2">
    <location>
        <begin position="89"/>
        <end position="145"/>
    </location>
</feature>
<keyword evidence="1" id="KW-0732">Signal</keyword>
<keyword evidence="4" id="KW-1185">Reference proteome</keyword>
<sequence length="161" mass="18648">MKYFFAPLLFCLLLIPTYSSAQNNDSLTVSDKEYRAAVERLVMVSGGRKALETSYPLLMESLKKMCYYVPDEIMKQIEEKFRTVFFDNINELYVPVYKKYYTLEELKAFADFFETPLGKKVAATTPLLTKDLFEASQEASKNIIKEVLKDLNLDEKESSEK</sequence>
<reference evidence="3 4" key="1">
    <citation type="submission" date="2019-09" db="EMBL/GenBank/DDBJ databases">
        <title>Prevotella A2879 sp. nov., isolated from an abscess of a patient.</title>
        <authorList>
            <person name="Buhl M."/>
            <person name="Oberhettinger P."/>
        </authorList>
    </citation>
    <scope>NUCLEOTIDE SEQUENCE [LARGE SCALE GENOMIC DNA]</scope>
    <source>
        <strain evidence="3 4">A2879</strain>
    </source>
</reference>
<feature type="signal peptide" evidence="1">
    <location>
        <begin position="1"/>
        <end position="21"/>
    </location>
</feature>
<dbReference type="Proteomes" id="UP000482295">
    <property type="component" value="Unassembled WGS sequence"/>
</dbReference>
<gene>
    <name evidence="3" type="ORF">F0475_07205</name>
</gene>
<dbReference type="RefSeq" id="WP_155716067.1">
    <property type="nucleotide sequence ID" value="NZ_VVIQ01000006.1"/>
</dbReference>
<dbReference type="EMBL" id="VVIQ01000006">
    <property type="protein sequence ID" value="MUL28089.1"/>
    <property type="molecule type" value="Genomic_DNA"/>
</dbReference>
<evidence type="ECO:0000259" key="2">
    <source>
        <dbReference type="Pfam" id="PF09832"/>
    </source>
</evidence>
<dbReference type="AlphaFoldDB" id="A0A7C9HEG2"/>
<dbReference type="InterPro" id="IPR018637">
    <property type="entry name" value="DUF2059"/>
</dbReference>
<accession>A0A7C9HEG2</accession>
<evidence type="ECO:0000313" key="3">
    <source>
        <dbReference type="EMBL" id="MUL28089.1"/>
    </source>
</evidence>
<feature type="chain" id="PRO_5028829817" evidence="1">
    <location>
        <begin position="22"/>
        <end position="161"/>
    </location>
</feature>
<evidence type="ECO:0000313" key="4">
    <source>
        <dbReference type="Proteomes" id="UP000482295"/>
    </source>
</evidence>
<dbReference type="Pfam" id="PF09832">
    <property type="entry name" value="DUF2059"/>
    <property type="match status" value="1"/>
</dbReference>
<comment type="caution">
    <text evidence="3">The sequence shown here is derived from an EMBL/GenBank/DDBJ whole genome shotgun (WGS) entry which is preliminary data.</text>
</comment>
<name>A0A7C9HEG2_9BACT</name>